<evidence type="ECO:0000313" key="2">
    <source>
        <dbReference type="EMBL" id="HIS93069.1"/>
    </source>
</evidence>
<feature type="compositionally biased region" description="Polar residues" evidence="1">
    <location>
        <begin position="600"/>
        <end position="618"/>
    </location>
</feature>
<sequence>MERNMRDPRQARTQNAQQLPEQAAILAARDAARTRANQQAQAARDTGAEAALLAARAHELLQKYRAGKASLDARVVENDQWYRLRHWQRMRPSGNPGDPEPVSAWLLNCLANKHADAIDNYPEPVVLPREAGDQADAQILSAVLPVILEQCGFEQTYSDMWWRKLKSGTGILGVFWNPAKNGGLGDVDIRCIDILNLFWEPGVTDIQDSQGVFHVELRDNDNLLCQYPQLEGRLSTPTAEIAQYVHDDTIDTSRKSAVVDWYYKRGSVLHYAKIVNDMVLYSSEGDAEYAQRGFYDHGKYPFVFDTLFPCEGAPAGFGYLDVCKDAQIYIDKLDQVILKNAIMAGRPRWFVRQDGIVNEQEYADWTRDFVHYQGTGNPEEHIRPIEVAPLDGSVITVRNNKIDEMKETSGNRDFSQGGTTSGVTAASAIAALQEAGSKLSRDMIKSSYRAFQQVCYLVLELIRQFYDEPRSFRIVGDQGAIQYIQYSNARIRQQAPGMEFGMQVPGRVPVFDLQIRAQKSNAFSTLAQNELAKEFYGLGFFNPQLSDQALACLEMMTFEGKDRVVQRITQNGTLYQQILVMQQQMAQMAAIIDAQNGTNLSGARSGDQSARAQQNPPSDAQGAGGTVLTNPLGGIAASQGGLSTAAQRRAQNSAAPRG</sequence>
<protein>
    <submittedName>
        <fullName evidence="2">Uncharacterized protein</fullName>
    </submittedName>
</protein>
<dbReference type="InterPro" id="IPR032427">
    <property type="entry name" value="P22_portal"/>
</dbReference>
<evidence type="ECO:0000256" key="1">
    <source>
        <dbReference type="SAM" id="MobiDB-lite"/>
    </source>
</evidence>
<dbReference type="AlphaFoldDB" id="A0A9D1G0Z6"/>
<comment type="caution">
    <text evidence="2">The sequence shown here is derived from an EMBL/GenBank/DDBJ whole genome shotgun (WGS) entry which is preliminary data.</text>
</comment>
<organism evidence="2 3">
    <name type="scientific">Candidatus Alectryocaccomicrobium excrementavium</name>
    <dbReference type="NCBI Taxonomy" id="2840668"/>
    <lineage>
        <taxon>Bacteria</taxon>
        <taxon>Bacillati</taxon>
        <taxon>Bacillota</taxon>
        <taxon>Clostridia</taxon>
        <taxon>Candidatus Alectryocaccomicrobium</taxon>
    </lineage>
</organism>
<dbReference type="EMBL" id="DVJN01000172">
    <property type="protein sequence ID" value="HIS93069.1"/>
    <property type="molecule type" value="Genomic_DNA"/>
</dbReference>
<dbReference type="Proteomes" id="UP000824140">
    <property type="component" value="Unassembled WGS sequence"/>
</dbReference>
<dbReference type="Pfam" id="PF16510">
    <property type="entry name" value="P22_portal"/>
    <property type="match status" value="2"/>
</dbReference>
<feature type="region of interest" description="Disordered" evidence="1">
    <location>
        <begin position="600"/>
        <end position="658"/>
    </location>
</feature>
<gene>
    <name evidence="2" type="ORF">IAA84_08665</name>
</gene>
<name>A0A9D1G0Z6_9FIRM</name>
<feature type="compositionally biased region" description="Polar residues" evidence="1">
    <location>
        <begin position="640"/>
        <end position="658"/>
    </location>
</feature>
<reference evidence="2" key="1">
    <citation type="submission" date="2020-10" db="EMBL/GenBank/DDBJ databases">
        <authorList>
            <person name="Gilroy R."/>
        </authorList>
    </citation>
    <scope>NUCLEOTIDE SEQUENCE</scope>
    <source>
        <strain evidence="2">13766</strain>
    </source>
</reference>
<reference evidence="2" key="2">
    <citation type="journal article" date="2021" name="PeerJ">
        <title>Extensive microbial diversity within the chicken gut microbiome revealed by metagenomics and culture.</title>
        <authorList>
            <person name="Gilroy R."/>
            <person name="Ravi A."/>
            <person name="Getino M."/>
            <person name="Pursley I."/>
            <person name="Horton D.L."/>
            <person name="Alikhan N.F."/>
            <person name="Baker D."/>
            <person name="Gharbi K."/>
            <person name="Hall N."/>
            <person name="Watson M."/>
            <person name="Adriaenssens E.M."/>
            <person name="Foster-Nyarko E."/>
            <person name="Jarju S."/>
            <person name="Secka A."/>
            <person name="Antonio M."/>
            <person name="Oren A."/>
            <person name="Chaudhuri R.R."/>
            <person name="La Ragione R."/>
            <person name="Hildebrand F."/>
            <person name="Pallen M.J."/>
        </authorList>
    </citation>
    <scope>NUCLEOTIDE SEQUENCE</scope>
    <source>
        <strain evidence="2">13766</strain>
    </source>
</reference>
<evidence type="ECO:0000313" key="3">
    <source>
        <dbReference type="Proteomes" id="UP000824140"/>
    </source>
</evidence>
<proteinExistence type="predicted"/>
<accession>A0A9D1G0Z6</accession>